<evidence type="ECO:0000313" key="3">
    <source>
        <dbReference type="Proteomes" id="UP000325517"/>
    </source>
</evidence>
<name>A0A5J6SQI4_9BACI</name>
<feature type="domain" description="N-acetyltransferase" evidence="1">
    <location>
        <begin position="1"/>
        <end position="150"/>
    </location>
</feature>
<dbReference type="PROSITE" id="PS51186">
    <property type="entry name" value="GNAT"/>
    <property type="match status" value="1"/>
</dbReference>
<protein>
    <submittedName>
        <fullName evidence="2">GNAT family N-acetyltransferase</fullName>
    </submittedName>
</protein>
<dbReference type="Proteomes" id="UP000325517">
    <property type="component" value="Chromosome"/>
</dbReference>
<dbReference type="KEGG" id="psyo:PB01_15985"/>
<dbReference type="SUPFAM" id="SSF55729">
    <property type="entry name" value="Acyl-CoA N-acyltransferases (Nat)"/>
    <property type="match status" value="1"/>
</dbReference>
<keyword evidence="2" id="KW-0808">Transferase</keyword>
<dbReference type="Pfam" id="PF13508">
    <property type="entry name" value="Acetyltransf_7"/>
    <property type="match status" value="1"/>
</dbReference>
<dbReference type="RefSeq" id="WP_151701077.1">
    <property type="nucleotide sequence ID" value="NZ_CP031223.1"/>
</dbReference>
<accession>A0A5J6SQI4</accession>
<reference evidence="2 3" key="1">
    <citation type="submission" date="2018-07" db="EMBL/GenBank/DDBJ databases">
        <title>Complete genome sequence of Psychrobacillus sp. PB01, isolated from iceberg, and comparative genome analysis of Psychrobacillus strains.</title>
        <authorList>
            <person name="Lee P.C."/>
        </authorList>
    </citation>
    <scope>NUCLEOTIDE SEQUENCE [LARGE SCALE GENOMIC DNA]</scope>
    <source>
        <strain evidence="2 3">PB01</strain>
    </source>
</reference>
<dbReference type="AlphaFoldDB" id="A0A5J6SQI4"/>
<evidence type="ECO:0000313" key="2">
    <source>
        <dbReference type="EMBL" id="QFG00191.1"/>
    </source>
</evidence>
<sequence length="150" mass="17131">MIEKVDISNLIVAKKVLNIQMRSYSVEAKIIDFYEIPPLKDTIDTLQQSGETFFGYYINRELCGVISIKIEKGIIDIHRLMVHPEHFKKGIASKLLDFIEKNKGDCVTIIVATGTKNEPAVTFYLKNGFLKTGKKMVTERLSLSFFKKKI</sequence>
<dbReference type="InterPro" id="IPR016181">
    <property type="entry name" value="Acyl_CoA_acyltransferase"/>
</dbReference>
<gene>
    <name evidence="2" type="ORF">PB01_15985</name>
</gene>
<keyword evidence="3" id="KW-1185">Reference proteome</keyword>
<evidence type="ECO:0000259" key="1">
    <source>
        <dbReference type="PROSITE" id="PS51186"/>
    </source>
</evidence>
<proteinExistence type="predicted"/>
<dbReference type="GO" id="GO:0016747">
    <property type="term" value="F:acyltransferase activity, transferring groups other than amino-acyl groups"/>
    <property type="evidence" value="ECO:0007669"/>
    <property type="project" value="InterPro"/>
</dbReference>
<dbReference type="InterPro" id="IPR000182">
    <property type="entry name" value="GNAT_dom"/>
</dbReference>
<dbReference type="CDD" id="cd04301">
    <property type="entry name" value="NAT_SF"/>
    <property type="match status" value="1"/>
</dbReference>
<dbReference type="Gene3D" id="3.40.630.30">
    <property type="match status" value="1"/>
</dbReference>
<organism evidence="2 3">
    <name type="scientific">Psychrobacillus glaciei</name>
    <dbReference type="NCBI Taxonomy" id="2283160"/>
    <lineage>
        <taxon>Bacteria</taxon>
        <taxon>Bacillati</taxon>
        <taxon>Bacillota</taxon>
        <taxon>Bacilli</taxon>
        <taxon>Bacillales</taxon>
        <taxon>Bacillaceae</taxon>
        <taxon>Psychrobacillus</taxon>
    </lineage>
</organism>
<dbReference type="OrthoDB" id="46888at2"/>
<dbReference type="EMBL" id="CP031223">
    <property type="protein sequence ID" value="QFG00191.1"/>
    <property type="molecule type" value="Genomic_DNA"/>
</dbReference>